<dbReference type="AlphaFoldDB" id="D3BH77"/>
<feature type="compositionally biased region" description="Low complexity" evidence="8">
    <location>
        <begin position="1076"/>
        <end position="1091"/>
    </location>
</feature>
<dbReference type="GO" id="GO:0004630">
    <property type="term" value="F:phospholipase D activity"/>
    <property type="evidence" value="ECO:0007669"/>
    <property type="project" value="UniProtKB-EC"/>
</dbReference>
<dbReference type="EMBL" id="ADBJ01000035">
    <property type="protein sequence ID" value="EFA79461.1"/>
    <property type="molecule type" value="Genomic_DNA"/>
</dbReference>
<dbReference type="EC" id="3.1.4.4" evidence="2"/>
<dbReference type="RefSeq" id="XP_020431582.1">
    <property type="nucleotide sequence ID" value="XM_020578713.1"/>
</dbReference>
<dbReference type="PANTHER" id="PTHR18896">
    <property type="entry name" value="PHOSPHOLIPASE D"/>
    <property type="match status" value="1"/>
</dbReference>
<dbReference type="InterPro" id="IPR015679">
    <property type="entry name" value="PLipase_D_fam"/>
</dbReference>
<evidence type="ECO:0000313" key="12">
    <source>
        <dbReference type="Proteomes" id="UP000001396"/>
    </source>
</evidence>
<keyword evidence="5" id="KW-0106">Calcium</keyword>
<reference evidence="11 12" key="1">
    <citation type="journal article" date="2011" name="Genome Res.">
        <title>Phylogeny-wide analysis of social amoeba genomes highlights ancient origins for complex intercellular communication.</title>
        <authorList>
            <person name="Heidel A.J."/>
            <person name="Lawal H.M."/>
            <person name="Felder M."/>
            <person name="Schilde C."/>
            <person name="Helps N.R."/>
            <person name="Tunggal B."/>
            <person name="Rivero F."/>
            <person name="John U."/>
            <person name="Schleicher M."/>
            <person name="Eichinger L."/>
            <person name="Platzer M."/>
            <person name="Noegel A.A."/>
            <person name="Schaap P."/>
            <person name="Gloeckner G."/>
        </authorList>
    </citation>
    <scope>NUCLEOTIDE SEQUENCE [LARGE SCALE GENOMIC DNA]</scope>
    <source>
        <strain evidence="12">ATCC 26659 / Pp 5 / PN500</strain>
    </source>
</reference>
<evidence type="ECO:0000259" key="9">
    <source>
        <dbReference type="PROSITE" id="PS50035"/>
    </source>
</evidence>
<dbReference type="STRING" id="670386.D3BH77"/>
<dbReference type="Gene3D" id="1.10.238.10">
    <property type="entry name" value="EF-hand"/>
    <property type="match status" value="1"/>
</dbReference>
<evidence type="ECO:0000256" key="8">
    <source>
        <dbReference type="SAM" id="MobiDB-lite"/>
    </source>
</evidence>
<dbReference type="Gene3D" id="3.30.870.10">
    <property type="entry name" value="Endonuclease Chain A"/>
    <property type="match status" value="2"/>
</dbReference>
<dbReference type="PANTHER" id="PTHR18896:SF76">
    <property type="entry name" value="PHOSPHOLIPASE"/>
    <property type="match status" value="1"/>
</dbReference>
<accession>D3BH77</accession>
<evidence type="ECO:0000256" key="4">
    <source>
        <dbReference type="ARBA" id="ARBA00022801"/>
    </source>
</evidence>
<dbReference type="Pfam" id="PF00614">
    <property type="entry name" value="PLDc"/>
    <property type="match status" value="1"/>
</dbReference>
<sequence length="1147" mass="130908">MVSRDEVYQVVSTMSRIFSKLPFTKERYISPHEVVAAVFNGGLTMNGSGYLQDKDELSLPEFIDRGLLDADLSRCFGIGNYSRYFFVKSREEADDWVNAIRHYSRIGYRFQSFAQPQPNNTCQWFVNGVNYYRELAKAIESAQYEILLTGWWVWPYVILDRDTPERMLATRLDRLLTKKAKDGVKVHVLMWNETNVGVQLGTKHASKWLENCHPNIQVIRHPKIYPLSWSHHQKSVIIDQLVGFVGGIDICFMRYETDDFPLIDLDSKLFPGKDYGNICSTVIRTGNPHKDQLNRHEVPRMPWHDVHIKVVGLSAKDLAANFIQRWNHAKTSDKHSNWGKDVLLPKDYLKEHQKTHPNGFFNALSDLKRNVTNIGYGTERRTIYHRPVDNPEVRKHAADQAKKYINPIDNSIGYDGISFNEIEAEDDDNSSEIDNTPVNVSTPASITKNANVPECLVQIVRSACLWSVGADTESSCYKAYITTIRNAKHFVYIQNLFFVSSCGARLPKNRIALALLQRIRHAIINKTNFKVIVVTSINAGGDVRDPAARVVIGWTQRTINKGGQSIVELLQKEFPDVDLSQYFGVYSLRKWETCFDRVYTEQIYIHSKVLIADDKVAIIGSCNINDRSMMGVRDSELAAVVTDSSMVETRMDGRDFMAGEFSRSLRMSLWKLHLGLSDSEVTSIIDPVASYEKVWVPTAKNNTLVYKDAFGDFIPENQVRLPLPDDPCLRYVAKRDELLNTLSRTKGFVVEYPLNMYSESNLLSTNLLTPEHYYWGMEERQTDYWLIEEGDYLKFVPEIPLSEGYYDFSKAPVIRNEGMTYGTFFFECAKSGTQNVRNGTPTSFTQVTSQPFYDGHPFVADSKYFRNGNNLNKSPAIFRIEFGGIIHDNTTNCVFGNIDGWAGPVTEQTVYREVPILIHVAPNVTKDGLFYDPGSRIYGYNGYNYPEYNGQNNNKMASIKPVLNANEQMMVQSFATQYQACLANCDLNRDNNIDKNELIQILVRSNTPYDQALNSVNKIFQTLDVDNNGVINFQDIIIYNNTSQQPQQPQQPGTVSWEAYNRANGYPADYRGGATPQPAQQPQQSQQQNLQGQLQPYNGMQFQGFPIFKKGQLEEYYAMVNGAYKQINWLRDNFGGGQWVKVGWVFI</sequence>
<keyword evidence="3" id="KW-0677">Repeat</keyword>
<evidence type="ECO:0000256" key="2">
    <source>
        <dbReference type="ARBA" id="ARBA00012027"/>
    </source>
</evidence>
<feature type="domain" description="EF-hand" evidence="10">
    <location>
        <begin position="1011"/>
        <end position="1046"/>
    </location>
</feature>
<dbReference type="PROSITE" id="PS50222">
    <property type="entry name" value="EF_HAND_2"/>
    <property type="match status" value="2"/>
</dbReference>
<dbReference type="InterPro" id="IPR001736">
    <property type="entry name" value="PLipase_D/transphosphatidylase"/>
</dbReference>
<dbReference type="InterPro" id="IPR002048">
    <property type="entry name" value="EF_hand_dom"/>
</dbReference>
<dbReference type="SMART" id="SM00155">
    <property type="entry name" value="PLDc"/>
    <property type="match status" value="2"/>
</dbReference>
<evidence type="ECO:0000256" key="5">
    <source>
        <dbReference type="ARBA" id="ARBA00022837"/>
    </source>
</evidence>
<evidence type="ECO:0000256" key="6">
    <source>
        <dbReference type="ARBA" id="ARBA00022963"/>
    </source>
</evidence>
<evidence type="ECO:0000256" key="1">
    <source>
        <dbReference type="ARBA" id="ARBA00000798"/>
    </source>
</evidence>
<dbReference type="SUPFAM" id="SSF47473">
    <property type="entry name" value="EF-hand"/>
    <property type="match status" value="1"/>
</dbReference>
<evidence type="ECO:0000256" key="7">
    <source>
        <dbReference type="ARBA" id="ARBA00023098"/>
    </source>
</evidence>
<gene>
    <name evidence="11" type="primary">pldB</name>
    <name evidence="11" type="ORF">PPL_07879</name>
</gene>
<protein>
    <recommendedName>
        <fullName evidence="2">phospholipase D</fullName>
        <ecNumber evidence="2">3.1.4.4</ecNumber>
    </recommendedName>
</protein>
<dbReference type="InterPro" id="IPR018247">
    <property type="entry name" value="EF_Hand_1_Ca_BS"/>
</dbReference>
<evidence type="ECO:0000256" key="3">
    <source>
        <dbReference type="ARBA" id="ARBA00022737"/>
    </source>
</evidence>
<feature type="domain" description="EF-hand" evidence="10">
    <location>
        <begin position="973"/>
        <end position="1008"/>
    </location>
</feature>
<name>D3BH77_HETP5</name>
<keyword evidence="6" id="KW-0442">Lipid degradation</keyword>
<feature type="domain" description="PLD phosphodiesterase" evidence="9">
    <location>
        <begin position="601"/>
        <end position="628"/>
    </location>
</feature>
<dbReference type="Proteomes" id="UP000001396">
    <property type="component" value="Unassembled WGS sequence"/>
</dbReference>
<proteinExistence type="predicted"/>
<evidence type="ECO:0000259" key="10">
    <source>
        <dbReference type="PROSITE" id="PS50222"/>
    </source>
</evidence>
<comment type="catalytic activity">
    <reaction evidence="1">
        <text>a 1,2-diacyl-sn-glycero-3-phosphocholine + H2O = a 1,2-diacyl-sn-glycero-3-phosphate + choline + H(+)</text>
        <dbReference type="Rhea" id="RHEA:14445"/>
        <dbReference type="ChEBI" id="CHEBI:15354"/>
        <dbReference type="ChEBI" id="CHEBI:15377"/>
        <dbReference type="ChEBI" id="CHEBI:15378"/>
        <dbReference type="ChEBI" id="CHEBI:57643"/>
        <dbReference type="ChEBI" id="CHEBI:58608"/>
        <dbReference type="EC" id="3.1.4.4"/>
    </reaction>
</comment>
<evidence type="ECO:0000313" key="11">
    <source>
        <dbReference type="EMBL" id="EFA79461.1"/>
    </source>
</evidence>
<keyword evidence="12" id="KW-1185">Reference proteome</keyword>
<dbReference type="SMART" id="SM00054">
    <property type="entry name" value="EFh"/>
    <property type="match status" value="2"/>
</dbReference>
<organism evidence="11 12">
    <name type="scientific">Heterostelium pallidum (strain ATCC 26659 / Pp 5 / PN500)</name>
    <name type="common">Cellular slime mold</name>
    <name type="synonym">Polysphondylium pallidum</name>
    <dbReference type="NCBI Taxonomy" id="670386"/>
    <lineage>
        <taxon>Eukaryota</taxon>
        <taxon>Amoebozoa</taxon>
        <taxon>Evosea</taxon>
        <taxon>Eumycetozoa</taxon>
        <taxon>Dictyostelia</taxon>
        <taxon>Acytosteliales</taxon>
        <taxon>Acytosteliaceae</taxon>
        <taxon>Heterostelium</taxon>
    </lineage>
</organism>
<dbReference type="InParanoid" id="D3BH77"/>
<dbReference type="CDD" id="cd09141">
    <property type="entry name" value="PLDc_vPLD1_2_yPLD_like_2"/>
    <property type="match status" value="1"/>
</dbReference>
<dbReference type="PROSITE" id="PS50035">
    <property type="entry name" value="PLD"/>
    <property type="match status" value="2"/>
</dbReference>
<dbReference type="InterPro" id="IPR025202">
    <property type="entry name" value="PLD-like_dom"/>
</dbReference>
<keyword evidence="4" id="KW-0378">Hydrolase</keyword>
<dbReference type="CDD" id="cd00051">
    <property type="entry name" value="EFh"/>
    <property type="match status" value="1"/>
</dbReference>
<comment type="caution">
    <text evidence="11">The sequence shown here is derived from an EMBL/GenBank/DDBJ whole genome shotgun (WGS) entry which is preliminary data.</text>
</comment>
<dbReference type="GO" id="GO:0005509">
    <property type="term" value="F:calcium ion binding"/>
    <property type="evidence" value="ECO:0007669"/>
    <property type="project" value="InterPro"/>
</dbReference>
<dbReference type="GO" id="GO:0009395">
    <property type="term" value="P:phospholipid catabolic process"/>
    <property type="evidence" value="ECO:0007669"/>
    <property type="project" value="TreeGrafter"/>
</dbReference>
<dbReference type="InterPro" id="IPR011992">
    <property type="entry name" value="EF-hand-dom_pair"/>
</dbReference>
<dbReference type="PROSITE" id="PS00018">
    <property type="entry name" value="EF_HAND_1"/>
    <property type="match status" value="2"/>
</dbReference>
<feature type="domain" description="PLD phosphodiesterase" evidence="9">
    <location>
        <begin position="227"/>
        <end position="254"/>
    </location>
</feature>
<keyword evidence="7" id="KW-0443">Lipid metabolism</keyword>
<dbReference type="OMA" id="IGSCNIN"/>
<dbReference type="FunCoup" id="D3BH77">
    <property type="interactions" value="76"/>
</dbReference>
<feature type="region of interest" description="Disordered" evidence="8">
    <location>
        <begin position="1067"/>
        <end position="1091"/>
    </location>
</feature>
<dbReference type="SUPFAM" id="SSF56024">
    <property type="entry name" value="Phospholipase D/nuclease"/>
    <property type="match status" value="2"/>
</dbReference>
<dbReference type="Pfam" id="PF13091">
    <property type="entry name" value="PLDc_2"/>
    <property type="match status" value="1"/>
</dbReference>
<dbReference type="GeneID" id="31363360"/>